<dbReference type="EMBL" id="JALPRY010000012">
    <property type="protein sequence ID" value="MCK8780535.1"/>
    <property type="molecule type" value="Genomic_DNA"/>
</dbReference>
<reference evidence="2 3" key="1">
    <citation type="submission" date="2022-04" db="EMBL/GenBank/DDBJ databases">
        <title>Rhizobium coralii sp. nov., isolated from coral Turbinaria peltata.</title>
        <authorList>
            <person name="Sun H."/>
        </authorList>
    </citation>
    <scope>NUCLEOTIDE SEQUENCE [LARGE SCALE GENOMIC DNA]</scope>
    <source>
        <strain evidence="2 3">NTR19</strain>
    </source>
</reference>
<name>A0ABT0IRQ9_9HYPH</name>
<evidence type="ECO:0000256" key="1">
    <source>
        <dbReference type="ARBA" id="ARBA00022649"/>
    </source>
</evidence>
<sequence length="99" mass="11647">MSRAIRLTKRAREDIHRLYGFLLRQDRSAAQRAYLSLEKGIAAISEFPFSYRKVDAENAFLREMLIPFGNSGYVVLFEIEENQNITILAVRHQREDDYH</sequence>
<dbReference type="Gene3D" id="3.30.2310.20">
    <property type="entry name" value="RelE-like"/>
    <property type="match status" value="1"/>
</dbReference>
<keyword evidence="3" id="KW-1185">Reference proteome</keyword>
<evidence type="ECO:0000313" key="2">
    <source>
        <dbReference type="EMBL" id="MCK8780535.1"/>
    </source>
</evidence>
<gene>
    <name evidence="2" type="ORF">M0654_11110</name>
</gene>
<protein>
    <submittedName>
        <fullName evidence="2">Type II toxin-antitoxin system RelE/ParE family toxin</fullName>
    </submittedName>
</protein>
<dbReference type="InterPro" id="IPR035093">
    <property type="entry name" value="RelE/ParE_toxin_dom_sf"/>
</dbReference>
<comment type="caution">
    <text evidence="2">The sequence shown here is derived from an EMBL/GenBank/DDBJ whole genome shotgun (WGS) entry which is preliminary data.</text>
</comment>
<dbReference type="Proteomes" id="UP001202827">
    <property type="component" value="Unassembled WGS sequence"/>
</dbReference>
<proteinExistence type="predicted"/>
<organism evidence="2 3">
    <name type="scientific">Neorhizobium turbinariae</name>
    <dbReference type="NCBI Taxonomy" id="2937795"/>
    <lineage>
        <taxon>Bacteria</taxon>
        <taxon>Pseudomonadati</taxon>
        <taxon>Pseudomonadota</taxon>
        <taxon>Alphaproteobacteria</taxon>
        <taxon>Hyphomicrobiales</taxon>
        <taxon>Rhizobiaceae</taxon>
        <taxon>Rhizobium/Agrobacterium group</taxon>
        <taxon>Neorhizobium</taxon>
    </lineage>
</organism>
<dbReference type="Pfam" id="PF05016">
    <property type="entry name" value="ParE_toxin"/>
    <property type="match status" value="1"/>
</dbReference>
<evidence type="ECO:0000313" key="3">
    <source>
        <dbReference type="Proteomes" id="UP001202827"/>
    </source>
</evidence>
<dbReference type="InterPro" id="IPR007712">
    <property type="entry name" value="RelE/ParE_toxin"/>
</dbReference>
<accession>A0ABT0IRQ9</accession>
<keyword evidence="1" id="KW-1277">Toxin-antitoxin system</keyword>